<gene>
    <name evidence="2" type="ORF">AVEN_81419_1</name>
</gene>
<keyword evidence="3" id="KW-1185">Reference proteome</keyword>
<dbReference type="OrthoDB" id="6431072at2759"/>
<evidence type="ECO:0008006" key="4">
    <source>
        <dbReference type="Google" id="ProtNLM"/>
    </source>
</evidence>
<sequence>MNCLRECDCGPYGTCYFENGKKICSCKQFFGEKFGKCVECYCGMQSWSCRFSSRGEKVCDCKPGHAQKNGTCVGKNVTHAHIYVLTKEKTQHYFGKREQTNKNKTLTSRTRHQQENPIREWK</sequence>
<evidence type="ECO:0000256" key="1">
    <source>
        <dbReference type="SAM" id="MobiDB-lite"/>
    </source>
</evidence>
<dbReference type="AlphaFoldDB" id="A0A4Y2R3C0"/>
<feature type="compositionally biased region" description="Basic and acidic residues" evidence="1">
    <location>
        <begin position="112"/>
        <end position="122"/>
    </location>
</feature>
<organism evidence="2 3">
    <name type="scientific">Araneus ventricosus</name>
    <name type="common">Orbweaver spider</name>
    <name type="synonym">Epeira ventricosa</name>
    <dbReference type="NCBI Taxonomy" id="182803"/>
    <lineage>
        <taxon>Eukaryota</taxon>
        <taxon>Metazoa</taxon>
        <taxon>Ecdysozoa</taxon>
        <taxon>Arthropoda</taxon>
        <taxon>Chelicerata</taxon>
        <taxon>Arachnida</taxon>
        <taxon>Araneae</taxon>
        <taxon>Araneomorphae</taxon>
        <taxon>Entelegynae</taxon>
        <taxon>Araneoidea</taxon>
        <taxon>Araneidae</taxon>
        <taxon>Araneus</taxon>
    </lineage>
</organism>
<evidence type="ECO:0000313" key="2">
    <source>
        <dbReference type="EMBL" id="GBN69795.1"/>
    </source>
</evidence>
<name>A0A4Y2R3C0_ARAVE</name>
<evidence type="ECO:0000313" key="3">
    <source>
        <dbReference type="Proteomes" id="UP000499080"/>
    </source>
</evidence>
<accession>A0A4Y2R3C0</accession>
<dbReference type="EMBL" id="BGPR01015574">
    <property type="protein sequence ID" value="GBN69795.1"/>
    <property type="molecule type" value="Genomic_DNA"/>
</dbReference>
<protein>
    <recommendedName>
        <fullName evidence="4">EGF-like domain-containing protein</fullName>
    </recommendedName>
</protein>
<reference evidence="2 3" key="1">
    <citation type="journal article" date="2019" name="Sci. Rep.">
        <title>Orb-weaving spider Araneus ventricosus genome elucidates the spidroin gene catalogue.</title>
        <authorList>
            <person name="Kono N."/>
            <person name="Nakamura H."/>
            <person name="Ohtoshi R."/>
            <person name="Moran D.A.P."/>
            <person name="Shinohara A."/>
            <person name="Yoshida Y."/>
            <person name="Fujiwara M."/>
            <person name="Mori M."/>
            <person name="Tomita M."/>
            <person name="Arakawa K."/>
        </authorList>
    </citation>
    <scope>NUCLEOTIDE SEQUENCE [LARGE SCALE GENOMIC DNA]</scope>
</reference>
<feature type="region of interest" description="Disordered" evidence="1">
    <location>
        <begin position="96"/>
        <end position="122"/>
    </location>
</feature>
<proteinExistence type="predicted"/>
<comment type="caution">
    <text evidence="2">The sequence shown here is derived from an EMBL/GenBank/DDBJ whole genome shotgun (WGS) entry which is preliminary data.</text>
</comment>
<dbReference type="Proteomes" id="UP000499080">
    <property type="component" value="Unassembled WGS sequence"/>
</dbReference>